<organism evidence="1 2">
    <name type="scientific">Polaromonas naphthalenivorans (strain CJ2)</name>
    <dbReference type="NCBI Taxonomy" id="365044"/>
    <lineage>
        <taxon>Bacteria</taxon>
        <taxon>Pseudomonadati</taxon>
        <taxon>Pseudomonadota</taxon>
        <taxon>Betaproteobacteria</taxon>
        <taxon>Burkholderiales</taxon>
        <taxon>Comamonadaceae</taxon>
        <taxon>Polaromonas</taxon>
    </lineage>
</organism>
<evidence type="ECO:0000313" key="2">
    <source>
        <dbReference type="Proteomes" id="UP000000644"/>
    </source>
</evidence>
<dbReference type="Proteomes" id="UP000000644">
    <property type="component" value="Chromosome"/>
</dbReference>
<dbReference type="KEGG" id="pna:Pnap_1495"/>
<name>A1VMD1_POLNA</name>
<accession>A1VMD1</accession>
<protein>
    <submittedName>
        <fullName evidence="1">Uncharacterized protein</fullName>
    </submittedName>
</protein>
<keyword evidence="2" id="KW-1185">Reference proteome</keyword>
<reference evidence="2" key="1">
    <citation type="journal article" date="2009" name="Environ. Microbiol.">
        <title>The genome of Polaromonas naphthalenivorans strain CJ2, isolated from coal tar-contaminated sediment, reveals physiological and metabolic versatility and evolution through extensive horizontal gene transfer.</title>
        <authorList>
            <person name="Yagi J.M."/>
            <person name="Sims D."/>
            <person name="Brettin T."/>
            <person name="Bruce D."/>
            <person name="Madsen E.L."/>
        </authorList>
    </citation>
    <scope>NUCLEOTIDE SEQUENCE [LARGE SCALE GENOMIC DNA]</scope>
    <source>
        <strain evidence="2">CJ2</strain>
    </source>
</reference>
<dbReference type="STRING" id="365044.Pnap_1495"/>
<dbReference type="EMBL" id="CP000529">
    <property type="protein sequence ID" value="ABM36809.1"/>
    <property type="molecule type" value="Genomic_DNA"/>
</dbReference>
<dbReference type="AlphaFoldDB" id="A1VMD1"/>
<dbReference type="HOGENOM" id="CLU_2480696_0_0_4"/>
<evidence type="ECO:0000313" key="1">
    <source>
        <dbReference type="EMBL" id="ABM36809.1"/>
    </source>
</evidence>
<proteinExistence type="predicted"/>
<sequence>MAVSLPMEPVEPVDGLVDGLVEEDPGVVLVVSAAFLHPASASAAARASATAIPVFSVGACISVFLFKMGAADCQPQANLWVHRPLVA</sequence>
<gene>
    <name evidence="1" type="ordered locus">Pnap_1495</name>
</gene>